<evidence type="ECO:0000313" key="2">
    <source>
        <dbReference type="Proteomes" id="UP000683360"/>
    </source>
</evidence>
<evidence type="ECO:0000313" key="1">
    <source>
        <dbReference type="EMBL" id="CAG2196483.1"/>
    </source>
</evidence>
<dbReference type="EMBL" id="CAJPWZ010000558">
    <property type="protein sequence ID" value="CAG2196483.1"/>
    <property type="molecule type" value="Genomic_DNA"/>
</dbReference>
<accession>A0A8S3QLK3</accession>
<dbReference type="OrthoDB" id="6105679at2759"/>
<dbReference type="AlphaFoldDB" id="A0A8S3QLK3"/>
<protein>
    <submittedName>
        <fullName evidence="1">Uncharacterized protein</fullName>
    </submittedName>
</protein>
<keyword evidence="2" id="KW-1185">Reference proteome</keyword>
<proteinExistence type="predicted"/>
<comment type="caution">
    <text evidence="1">The sequence shown here is derived from an EMBL/GenBank/DDBJ whole genome shotgun (WGS) entry which is preliminary data.</text>
</comment>
<dbReference type="Proteomes" id="UP000683360">
    <property type="component" value="Unassembled WGS sequence"/>
</dbReference>
<name>A0A8S3QLK3_MYTED</name>
<reference evidence="1" key="1">
    <citation type="submission" date="2021-03" db="EMBL/GenBank/DDBJ databases">
        <authorList>
            <person name="Bekaert M."/>
        </authorList>
    </citation>
    <scope>NUCLEOTIDE SEQUENCE</scope>
</reference>
<gene>
    <name evidence="1" type="ORF">MEDL_11348</name>
</gene>
<organism evidence="1 2">
    <name type="scientific">Mytilus edulis</name>
    <name type="common">Blue mussel</name>
    <dbReference type="NCBI Taxonomy" id="6550"/>
    <lineage>
        <taxon>Eukaryota</taxon>
        <taxon>Metazoa</taxon>
        <taxon>Spiralia</taxon>
        <taxon>Lophotrochozoa</taxon>
        <taxon>Mollusca</taxon>
        <taxon>Bivalvia</taxon>
        <taxon>Autobranchia</taxon>
        <taxon>Pteriomorphia</taxon>
        <taxon>Mytilida</taxon>
        <taxon>Mytiloidea</taxon>
        <taxon>Mytilidae</taxon>
        <taxon>Mytilinae</taxon>
        <taxon>Mytilus</taxon>
    </lineage>
</organism>
<sequence length="224" mass="26392">MAEEHVFKREFEDGFVEYEGVLRAKRGKLSYMYHIYDGVVQGEPLDEKDKDKNVLSKWIHKGLKKVTKWMGNDEYQKMLLTDAELAMKEFMRGLFADINNIRGEELILRFSDIVQGLRKFYYMHEKLWSSIEDFNKIVAQVLKTNLISLINRIKQYPKNSNNVIGITTAVSMVYLKEQYDITFDITDLSHLCQALLPNLDTAQRDLEDFYKSYPTKIQYVYLLS</sequence>